<evidence type="ECO:0000313" key="1">
    <source>
        <dbReference type="EMBL" id="GAA0336940.1"/>
    </source>
</evidence>
<dbReference type="EMBL" id="BAAADJ010000049">
    <property type="protein sequence ID" value="GAA0336940.1"/>
    <property type="molecule type" value="Genomic_DNA"/>
</dbReference>
<name>A0ABN0WGG9_9BACI</name>
<dbReference type="Pfam" id="PF00756">
    <property type="entry name" value="Esterase"/>
    <property type="match status" value="1"/>
</dbReference>
<keyword evidence="1" id="KW-0378">Hydrolase</keyword>
<dbReference type="InterPro" id="IPR050583">
    <property type="entry name" value="Mycobacterial_A85_antigen"/>
</dbReference>
<dbReference type="PANTHER" id="PTHR48098:SF3">
    <property type="entry name" value="IRON(III) ENTEROBACTIN ESTERASE"/>
    <property type="match status" value="1"/>
</dbReference>
<dbReference type="SUPFAM" id="SSF53474">
    <property type="entry name" value="alpha/beta-Hydrolases"/>
    <property type="match status" value="1"/>
</dbReference>
<dbReference type="Gene3D" id="3.40.50.1820">
    <property type="entry name" value="alpha/beta hydrolase"/>
    <property type="match status" value="1"/>
</dbReference>
<dbReference type="PANTHER" id="PTHR48098">
    <property type="entry name" value="ENTEROCHELIN ESTERASE-RELATED"/>
    <property type="match status" value="1"/>
</dbReference>
<keyword evidence="2" id="KW-1185">Reference proteome</keyword>
<reference evidence="1 2" key="1">
    <citation type="journal article" date="2019" name="Int. J. Syst. Evol. Microbiol.">
        <title>The Global Catalogue of Microorganisms (GCM) 10K type strain sequencing project: providing services to taxonomists for standard genome sequencing and annotation.</title>
        <authorList>
            <consortium name="The Broad Institute Genomics Platform"/>
            <consortium name="The Broad Institute Genome Sequencing Center for Infectious Disease"/>
            <person name="Wu L."/>
            <person name="Ma J."/>
        </authorList>
    </citation>
    <scope>NUCLEOTIDE SEQUENCE [LARGE SCALE GENOMIC DNA]</scope>
    <source>
        <strain evidence="1 2">JCM 9731</strain>
    </source>
</reference>
<proteinExistence type="predicted"/>
<dbReference type="Proteomes" id="UP001500782">
    <property type="component" value="Unassembled WGS sequence"/>
</dbReference>
<dbReference type="InterPro" id="IPR029058">
    <property type="entry name" value="AB_hydrolase_fold"/>
</dbReference>
<accession>A0ABN0WGG9</accession>
<dbReference type="GO" id="GO:0016787">
    <property type="term" value="F:hydrolase activity"/>
    <property type="evidence" value="ECO:0007669"/>
    <property type="project" value="UniProtKB-KW"/>
</dbReference>
<dbReference type="RefSeq" id="WP_343800260.1">
    <property type="nucleotide sequence ID" value="NZ_BAAADJ010000049.1"/>
</dbReference>
<sequence length="241" mass="27982">MANPQGTIEDYIFYSKELEEEIPLLIYKPHHYSTLYKYSVLIVQDGKDYFQMGRIGRAADQLQEELENLIIIGIPYANVEDRRAKYHPDGDKQTAYIRFLAHELVPFIDEQFPTYQVGSGRALGGDSLGATVSLMAALKYPNIFGKVLLHSPYVDEKVITLLEDFDQPHLLQLYHVIGKQEVNVKMTNGETMDFLEPNRDLHDLIEAKAIRNFYDEFDGDHTWKYWQPDLVRALRMMFSKN</sequence>
<gene>
    <name evidence="1" type="ORF">GCM10008967_29070</name>
</gene>
<evidence type="ECO:0000313" key="2">
    <source>
        <dbReference type="Proteomes" id="UP001500782"/>
    </source>
</evidence>
<dbReference type="InterPro" id="IPR000801">
    <property type="entry name" value="Esterase-like"/>
</dbReference>
<organism evidence="1 2">
    <name type="scientific">Bacillus carboniphilus</name>
    <dbReference type="NCBI Taxonomy" id="86663"/>
    <lineage>
        <taxon>Bacteria</taxon>
        <taxon>Bacillati</taxon>
        <taxon>Bacillota</taxon>
        <taxon>Bacilli</taxon>
        <taxon>Bacillales</taxon>
        <taxon>Bacillaceae</taxon>
        <taxon>Bacillus</taxon>
    </lineage>
</organism>
<protein>
    <submittedName>
        <fullName evidence="1">Alpha/beta hydrolase-fold protein</fullName>
    </submittedName>
</protein>
<comment type="caution">
    <text evidence="1">The sequence shown here is derived from an EMBL/GenBank/DDBJ whole genome shotgun (WGS) entry which is preliminary data.</text>
</comment>